<keyword evidence="1" id="KW-1133">Transmembrane helix</keyword>
<keyword evidence="1" id="KW-0472">Membrane</keyword>
<sequence>MAQVIRTHLPVAIVGVIYIVAVLLVMSDRWRRGALVFGAGTMLAGVARFTVAEGRLGWFAVRGRRFDAAALVVVGAIIVWLAAYIDPLGTG</sequence>
<evidence type="ECO:0000313" key="3">
    <source>
        <dbReference type="Proteomes" id="UP000887023"/>
    </source>
</evidence>
<evidence type="ECO:0000313" key="2">
    <source>
        <dbReference type="EMBL" id="QXQ15982.1"/>
    </source>
</evidence>
<dbReference type="EMBL" id="CP079105">
    <property type="protein sequence ID" value="QXQ15982.1"/>
    <property type="molecule type" value="Genomic_DNA"/>
</dbReference>
<proteinExistence type="predicted"/>
<dbReference type="InterPro" id="IPR021385">
    <property type="entry name" value="DUF3017"/>
</dbReference>
<keyword evidence="1" id="KW-0812">Transmembrane</keyword>
<protein>
    <submittedName>
        <fullName evidence="2">DUF3017 domain-containing protein</fullName>
    </submittedName>
</protein>
<feature type="transmembrane region" description="Helical" evidence="1">
    <location>
        <begin position="33"/>
        <end position="54"/>
    </location>
</feature>
<dbReference type="Proteomes" id="UP000887023">
    <property type="component" value="Chromosome"/>
</dbReference>
<organism evidence="2 3">
    <name type="scientific">Skermania pinensis</name>
    <dbReference type="NCBI Taxonomy" id="39122"/>
    <lineage>
        <taxon>Bacteria</taxon>
        <taxon>Bacillati</taxon>
        <taxon>Actinomycetota</taxon>
        <taxon>Actinomycetes</taxon>
        <taxon>Mycobacteriales</taxon>
        <taxon>Gordoniaceae</taxon>
        <taxon>Skermania</taxon>
    </lineage>
</organism>
<accession>A0ABX8SDY2</accession>
<name>A0ABX8SDY2_9ACTN</name>
<keyword evidence="3" id="KW-1185">Reference proteome</keyword>
<feature type="transmembrane region" description="Helical" evidence="1">
    <location>
        <begin position="66"/>
        <end position="85"/>
    </location>
</feature>
<gene>
    <name evidence="2" type="ORF">KV203_16175</name>
</gene>
<evidence type="ECO:0000256" key="1">
    <source>
        <dbReference type="SAM" id="Phobius"/>
    </source>
</evidence>
<dbReference type="Pfam" id="PF11222">
    <property type="entry name" value="DUF3017"/>
    <property type="match status" value="1"/>
</dbReference>
<feature type="transmembrane region" description="Helical" evidence="1">
    <location>
        <begin position="7"/>
        <end position="27"/>
    </location>
</feature>
<reference evidence="2" key="1">
    <citation type="submission" date="2021-07" db="EMBL/GenBank/DDBJ databases">
        <title>Candidatus Kaistella beijingensis sp. nov. isolated from a municipal wastewater treatment plant is involved in sludge foaming.</title>
        <authorList>
            <person name="Song Y."/>
            <person name="Liu S.-J."/>
        </authorList>
    </citation>
    <scope>NUCLEOTIDE SEQUENCE</scope>
    <source>
        <strain evidence="2">DSM 43998</strain>
    </source>
</reference>